<evidence type="ECO:0000313" key="3">
    <source>
        <dbReference type="Proteomes" id="UP000054558"/>
    </source>
</evidence>
<sequence length="1489" mass="166188">MPQDGEHSLDFKQTFCTCSLRCKLGGVDGRWIPDRTYRDHKHKQRLLDGLVQGLQGLEDEQSPDESAFERLNIQDENLEEAPDLQSEPLQTGSQSDQQDAEQTSGVSGFLPEEIQLIKLILELFNLSSEASLSNATVSKLLSWAFADNGSLAALLHNDWKQVSKNFGIPTSYDQLASFLHRLGTSKLGAPQRWRYHTDPNGSWHLFSPSAADDGVPCPYCPDAPQRPLWRDCNFHTEQCKDCDLRRRDCKEMLLISQQSFLKAQCSTIQGCETLLAAVRDHESWMGKDPEQVHEPQSEIWHGKAFREKSSFLDPSKSYMLPLSCPTCNERENVYCSKAFDPPFFAQADSSMWSETSQKFVTVCPQCSGRIEATREDLLRQGSVYNVLLGLHEDGFQASRTTERNAAVLDIFPLTASSRDRASKSKQLLWPMGFPPAEDIPNGPDGLDFFLLAVTLDFLDSFLEGFEAPFALPSEKVFPGLPKSAAYQPVRIHTQLLCTMADQPAQSDLAKTKRSGYHVSRKCRERGELNEKKMVVYGSARLRGRAGCAVKSAAEYEKASRRHLEADSESAAERKAIGEETGVLGFPMLQILYSAYRFNSVTDSPNDWTHTGPLNQVKGTLADLLIPEKGESPNRGKPASQRDPAAGPTMTVADVAQGYNRIRFTRQLSAGRKPPDPSEKSWGSLKAEDLQKLAEHALESMTAGFVGLSQFAILSLVARIQQLVFRTEAWGREERSMLARMCLAKQIRCDDLYGARGRPLEHEAAFHVLQDLLRFGPVRNYWTERNERYIKRLTRIPNNGKEYEATFARREYLSLVASHFEVLLFENNLRKTGETYSSLAWKALDGHFEGGCVFVNSQVQAKRIFEDLPLLTSSSQGPWQNEVLLAIKGGGVLIGPHPRNWRPRSFRALSSFAFLGVRKLLLKGTRNGAGSQSSLRNQAVQQKSITLNGVNFALGDYVVLRDGSDEQFGRLEKIVVVPGMDQKWHAFIQCAYFKILFENSQRILGAPFHNMVMLGDLQSPRNSSCIKFARDLVRHFIPYPVRDGLPGSAPRFHAIQTDRKEQQFRAADVYIPVYPQEGDVVRVPVRADSASFVDKVSTRPCGRRPVEGVAFCKTVRQGQRVDFGLVTRVDTRAKQATVHWLRPYGQPAELLPGTPTTWELWPTRGRGSFAVHNVSWDDMLDVVEGVERSDDDGRLQFHRIRGPTKRSNGTVLAEEEGNKSGGKALVRLVAERRNGGTGTKFASVMVPRKRDLFDKEERGAAEAESGHVAASKGRELVLKEELRLLDLRLGRRRGRRCRSARARPEARDMGGARATTARRLRLRRGSSEIDARARLQRGDVRARETWANVDARREAETGVWNASSGRHWPDDDVHGGHVGDAPQRKVALAGGRGGGPPGEDGAGGQDQVMIRSTNNATVTRFRFCCGGKCTTAGRVGAFRLRLTERRRAAKLNATAARRRACAGQQRDGRACAGLQREGARAQKAERDSRP</sequence>
<dbReference type="OrthoDB" id="5969706at2759"/>
<name>A0A1Y1I3B8_KLENI</name>
<protein>
    <submittedName>
        <fullName evidence="2">Uncharacterized protein</fullName>
    </submittedName>
</protein>
<proteinExistence type="predicted"/>
<evidence type="ECO:0000313" key="2">
    <source>
        <dbReference type="EMBL" id="GAQ82608.1"/>
    </source>
</evidence>
<feature type="compositionally biased region" description="Polar residues" evidence="1">
    <location>
        <begin position="87"/>
        <end position="105"/>
    </location>
</feature>
<reference evidence="2 3" key="1">
    <citation type="journal article" date="2014" name="Nat. Commun.">
        <title>Klebsormidium flaccidum genome reveals primary factors for plant terrestrial adaptation.</title>
        <authorList>
            <person name="Hori K."/>
            <person name="Maruyama F."/>
            <person name="Fujisawa T."/>
            <person name="Togashi T."/>
            <person name="Yamamoto N."/>
            <person name="Seo M."/>
            <person name="Sato S."/>
            <person name="Yamada T."/>
            <person name="Mori H."/>
            <person name="Tajima N."/>
            <person name="Moriyama T."/>
            <person name="Ikeuchi M."/>
            <person name="Watanabe M."/>
            <person name="Wada H."/>
            <person name="Kobayashi K."/>
            <person name="Saito M."/>
            <person name="Masuda T."/>
            <person name="Sasaki-Sekimoto Y."/>
            <person name="Mashiguchi K."/>
            <person name="Awai K."/>
            <person name="Shimojima M."/>
            <person name="Masuda S."/>
            <person name="Iwai M."/>
            <person name="Nobusawa T."/>
            <person name="Narise T."/>
            <person name="Kondo S."/>
            <person name="Saito H."/>
            <person name="Sato R."/>
            <person name="Murakawa M."/>
            <person name="Ihara Y."/>
            <person name="Oshima-Yamada Y."/>
            <person name="Ohtaka K."/>
            <person name="Satoh M."/>
            <person name="Sonobe K."/>
            <person name="Ishii M."/>
            <person name="Ohtani R."/>
            <person name="Kanamori-Sato M."/>
            <person name="Honoki R."/>
            <person name="Miyazaki D."/>
            <person name="Mochizuki H."/>
            <person name="Umetsu J."/>
            <person name="Higashi K."/>
            <person name="Shibata D."/>
            <person name="Kamiya Y."/>
            <person name="Sato N."/>
            <person name="Nakamura Y."/>
            <person name="Tabata S."/>
            <person name="Ida S."/>
            <person name="Kurokawa K."/>
            <person name="Ohta H."/>
        </authorList>
    </citation>
    <scope>NUCLEOTIDE SEQUENCE [LARGE SCALE GENOMIC DNA]</scope>
    <source>
        <strain evidence="2 3">NIES-2285</strain>
    </source>
</reference>
<gene>
    <name evidence="2" type="ORF">KFL_001170120</name>
</gene>
<feature type="region of interest" description="Disordered" evidence="1">
    <location>
        <begin position="626"/>
        <end position="648"/>
    </location>
</feature>
<evidence type="ECO:0000256" key="1">
    <source>
        <dbReference type="SAM" id="MobiDB-lite"/>
    </source>
</evidence>
<dbReference type="Proteomes" id="UP000054558">
    <property type="component" value="Unassembled WGS sequence"/>
</dbReference>
<feature type="region of interest" description="Disordered" evidence="1">
    <location>
        <begin position="1461"/>
        <end position="1489"/>
    </location>
</feature>
<accession>A0A1Y1I3B8</accession>
<feature type="compositionally biased region" description="Gly residues" evidence="1">
    <location>
        <begin position="1389"/>
        <end position="1403"/>
    </location>
</feature>
<feature type="region of interest" description="Disordered" evidence="1">
    <location>
        <begin position="81"/>
        <end position="105"/>
    </location>
</feature>
<feature type="compositionally biased region" description="Basic and acidic residues" evidence="1">
    <location>
        <begin position="1476"/>
        <end position="1489"/>
    </location>
</feature>
<feature type="region of interest" description="Disordered" evidence="1">
    <location>
        <begin position="1386"/>
        <end position="1405"/>
    </location>
</feature>
<dbReference type="EMBL" id="DF237066">
    <property type="protein sequence ID" value="GAQ82608.1"/>
    <property type="molecule type" value="Genomic_DNA"/>
</dbReference>
<keyword evidence="3" id="KW-1185">Reference proteome</keyword>
<organism evidence="2 3">
    <name type="scientific">Klebsormidium nitens</name>
    <name type="common">Green alga</name>
    <name type="synonym">Ulothrix nitens</name>
    <dbReference type="NCBI Taxonomy" id="105231"/>
    <lineage>
        <taxon>Eukaryota</taxon>
        <taxon>Viridiplantae</taxon>
        <taxon>Streptophyta</taxon>
        <taxon>Klebsormidiophyceae</taxon>
        <taxon>Klebsormidiales</taxon>
        <taxon>Klebsormidiaceae</taxon>
        <taxon>Klebsormidium</taxon>
    </lineage>
</organism>